<evidence type="ECO:0000259" key="2">
    <source>
        <dbReference type="Pfam" id="PF16254"/>
    </source>
</evidence>
<comment type="caution">
    <text evidence="3">The sequence shown here is derived from an EMBL/GenBank/DDBJ whole genome shotgun (WGS) entry which is preliminary data.</text>
</comment>
<organism evidence="3 4">
    <name type="scientific">Desulfobaculum xiamenense</name>
    <dbReference type="NCBI Taxonomy" id="995050"/>
    <lineage>
        <taxon>Bacteria</taxon>
        <taxon>Pseudomonadati</taxon>
        <taxon>Thermodesulfobacteriota</taxon>
        <taxon>Desulfovibrionia</taxon>
        <taxon>Desulfovibrionales</taxon>
        <taxon>Desulfovibrionaceae</taxon>
        <taxon>Desulfobaculum</taxon>
    </lineage>
</organism>
<sequence length="452" mass="51448">MVDYDLFAQAMGLDIGVSRRENARLFELLSRRVPLVVHRFPSGAEHNGWVVPHDWRVQRAQIRHGGRTVFDGTCHPLAVAGYSSSFAGTIPKAELDAHVFHRKDFPDAYAFHSMYNYRPWQRHWGFCVPYAEYATWPDGDYEVRLETELAEGEMLVGEAFLPGESDRTVVFNAHTCHPRQANDDMAGVFALVDLFERLSRRRRHWSYLFVFAPEHVGTVFYTASLSEERLRSIRLGVFAEMLGTAGPLVLQRSFHGDSLVDRVARHVLGALEPDFGEGEFRSVVGNDETVWEAPGIEIPMISLSRWPYPEYHTSRDSLDIIRRDRLDAAVDALEAMVDVLEEDRVVTRRFTGLVALSNPRYGLYVERPDPVVDKGLSPEELRFGAMQDRLPRYFDGSRTIFDIAEEFDVDFSRLHDYLGRFEDKGLVALTRPSVLDRAPVPPRGAGRTDAFA</sequence>
<reference evidence="3 4" key="1">
    <citation type="submission" date="2020-03" db="EMBL/GenBank/DDBJ databases">
        <title>Genomic Encyclopedia of Type Strains, Phase IV (KMG-IV): sequencing the most valuable type-strain genomes for metagenomic binning, comparative biology and taxonomic classification.</title>
        <authorList>
            <person name="Goeker M."/>
        </authorList>
    </citation>
    <scope>NUCLEOTIDE SEQUENCE [LARGE SCALE GENOMIC DNA]</scope>
    <source>
        <strain evidence="3 4">DSM 24233</strain>
    </source>
</reference>
<dbReference type="Proteomes" id="UP000580856">
    <property type="component" value="Unassembled WGS sequence"/>
</dbReference>
<dbReference type="Gene3D" id="3.50.30.90">
    <property type="match status" value="1"/>
</dbReference>
<keyword evidence="4" id="KW-1185">Reference proteome</keyword>
<evidence type="ECO:0000259" key="1">
    <source>
        <dbReference type="Pfam" id="PF09940"/>
    </source>
</evidence>
<keyword evidence="3" id="KW-0031">Aminopeptidase</keyword>
<keyword evidence="3" id="KW-0378">Hydrolase</keyword>
<proteinExistence type="predicted"/>
<dbReference type="Pfam" id="PF09940">
    <property type="entry name" value="DUF2172"/>
    <property type="match status" value="1"/>
</dbReference>
<dbReference type="Gene3D" id="3.40.630.10">
    <property type="entry name" value="Zn peptidases"/>
    <property type="match status" value="1"/>
</dbReference>
<evidence type="ECO:0000313" key="4">
    <source>
        <dbReference type="Proteomes" id="UP000580856"/>
    </source>
</evidence>
<gene>
    <name evidence="3" type="ORF">GGQ74_000720</name>
</gene>
<dbReference type="RefSeq" id="WP_167940167.1">
    <property type="nucleotide sequence ID" value="NZ_JAATJA010000001.1"/>
</dbReference>
<dbReference type="EMBL" id="JAATJA010000001">
    <property type="protein sequence ID" value="NJB67080.1"/>
    <property type="molecule type" value="Genomic_DNA"/>
</dbReference>
<evidence type="ECO:0000313" key="3">
    <source>
        <dbReference type="EMBL" id="NJB67080.1"/>
    </source>
</evidence>
<name>A0A846QJ30_9BACT</name>
<dbReference type="Pfam" id="PF16254">
    <property type="entry name" value="DUF4910"/>
    <property type="match status" value="1"/>
</dbReference>
<protein>
    <submittedName>
        <fullName evidence="3">Aminopeptidase-like protein</fullName>
    </submittedName>
</protein>
<dbReference type="InterPro" id="IPR032610">
    <property type="entry name" value="DUF2172"/>
</dbReference>
<dbReference type="InterPro" id="IPR032589">
    <property type="entry name" value="DUF4910"/>
</dbReference>
<keyword evidence="3" id="KW-0645">Protease</keyword>
<dbReference type="AlphaFoldDB" id="A0A846QJ30"/>
<dbReference type="GO" id="GO:0004177">
    <property type="term" value="F:aminopeptidase activity"/>
    <property type="evidence" value="ECO:0007669"/>
    <property type="project" value="UniProtKB-KW"/>
</dbReference>
<feature type="domain" description="DUF4910" evidence="2">
    <location>
        <begin position="26"/>
        <end position="343"/>
    </location>
</feature>
<feature type="domain" description="DUF2172" evidence="1">
    <location>
        <begin position="54"/>
        <end position="147"/>
    </location>
</feature>
<dbReference type="SUPFAM" id="SSF53187">
    <property type="entry name" value="Zn-dependent exopeptidases"/>
    <property type="match status" value="1"/>
</dbReference>
<accession>A0A846QJ30</accession>